<evidence type="ECO:0000256" key="7">
    <source>
        <dbReference type="SAM" id="MobiDB-lite"/>
    </source>
</evidence>
<dbReference type="GO" id="GO:0000978">
    <property type="term" value="F:RNA polymerase II cis-regulatory region sequence-specific DNA binding"/>
    <property type="evidence" value="ECO:0007669"/>
    <property type="project" value="TreeGrafter"/>
</dbReference>
<dbReference type="EMBL" id="CAJVPV010000588">
    <property type="protein sequence ID" value="CAG8464192.1"/>
    <property type="molecule type" value="Genomic_DNA"/>
</dbReference>
<dbReference type="InterPro" id="IPR009057">
    <property type="entry name" value="Homeodomain-like_sf"/>
</dbReference>
<dbReference type="AlphaFoldDB" id="A0A9N8VRJ0"/>
<organism evidence="9 10">
    <name type="scientific">Acaulospora morrowiae</name>
    <dbReference type="NCBI Taxonomy" id="94023"/>
    <lineage>
        <taxon>Eukaryota</taxon>
        <taxon>Fungi</taxon>
        <taxon>Fungi incertae sedis</taxon>
        <taxon>Mucoromycota</taxon>
        <taxon>Glomeromycotina</taxon>
        <taxon>Glomeromycetes</taxon>
        <taxon>Diversisporales</taxon>
        <taxon>Acaulosporaceae</taxon>
        <taxon>Acaulospora</taxon>
    </lineage>
</organism>
<dbReference type="SUPFAM" id="SSF46689">
    <property type="entry name" value="Homeodomain-like"/>
    <property type="match status" value="1"/>
</dbReference>
<dbReference type="InterPro" id="IPR001356">
    <property type="entry name" value="HD"/>
</dbReference>
<keyword evidence="3 5" id="KW-0371">Homeobox</keyword>
<evidence type="ECO:0000256" key="2">
    <source>
        <dbReference type="ARBA" id="ARBA00023125"/>
    </source>
</evidence>
<keyword evidence="10" id="KW-1185">Reference proteome</keyword>
<keyword evidence="4 5" id="KW-0539">Nucleus</keyword>
<feature type="domain" description="Homeobox" evidence="8">
    <location>
        <begin position="10"/>
        <end position="70"/>
    </location>
</feature>
<evidence type="ECO:0000259" key="8">
    <source>
        <dbReference type="PROSITE" id="PS50071"/>
    </source>
</evidence>
<evidence type="ECO:0000313" key="10">
    <source>
        <dbReference type="Proteomes" id="UP000789342"/>
    </source>
</evidence>
<dbReference type="PROSITE" id="PS50071">
    <property type="entry name" value="HOMEOBOX_2"/>
    <property type="match status" value="1"/>
</dbReference>
<sequence length="271" mass="29538">MDHSNPNVGAMVKAKRKRANPNQLKVLNEVFQQTFFPSTEQRIQLGKQLGMSPRTVQIWFQNKRQSWRSKTRATSSSPNKDEEDQADSEMVNGKLPSRRSSNSSLSSSDDEDLGQRSIPDSPLDTPYHLHHRGDYFSHGSQMNSSSESVNPPSSAINGSSSYFTQQSSPPSDGDYYRSNGHVMSSGAANIVSSSPSSLPPPLSMTAPLPPFGQSPSNNTPGYSHGTSNGNGSFNNRLPAPILTTPFTHHRHHLPTQPQPTFGYQSAVTSGI</sequence>
<keyword evidence="2 5" id="KW-0238">DNA-binding</keyword>
<feature type="compositionally biased region" description="Polar residues" evidence="7">
    <location>
        <begin position="155"/>
        <end position="170"/>
    </location>
</feature>
<evidence type="ECO:0000256" key="6">
    <source>
        <dbReference type="RuleBase" id="RU000682"/>
    </source>
</evidence>
<feature type="compositionally biased region" description="Pro residues" evidence="7">
    <location>
        <begin position="197"/>
        <end position="212"/>
    </location>
</feature>
<comment type="caution">
    <text evidence="9">The sequence shown here is derived from an EMBL/GenBank/DDBJ whole genome shotgun (WGS) entry which is preliminary data.</text>
</comment>
<proteinExistence type="predicted"/>
<accession>A0A9N8VRJ0</accession>
<evidence type="ECO:0000256" key="3">
    <source>
        <dbReference type="ARBA" id="ARBA00023155"/>
    </source>
</evidence>
<dbReference type="GO" id="GO:0030154">
    <property type="term" value="P:cell differentiation"/>
    <property type="evidence" value="ECO:0007669"/>
    <property type="project" value="TreeGrafter"/>
</dbReference>
<feature type="region of interest" description="Disordered" evidence="7">
    <location>
        <begin position="62"/>
        <end position="238"/>
    </location>
</feature>
<feature type="compositionally biased region" description="Polar residues" evidence="7">
    <location>
        <begin position="213"/>
        <end position="235"/>
    </location>
</feature>
<gene>
    <name evidence="9" type="ORF">AMORRO_LOCUS1547</name>
</gene>
<feature type="compositionally biased region" description="Low complexity" evidence="7">
    <location>
        <begin position="98"/>
        <end position="107"/>
    </location>
</feature>
<dbReference type="Proteomes" id="UP000789342">
    <property type="component" value="Unassembled WGS sequence"/>
</dbReference>
<dbReference type="PANTHER" id="PTHR24324:SF5">
    <property type="entry name" value="HEMATOPOIETICALLY-EXPRESSED HOMEOBOX PROTEIN HHEX"/>
    <property type="match status" value="1"/>
</dbReference>
<reference evidence="9" key="1">
    <citation type="submission" date="2021-06" db="EMBL/GenBank/DDBJ databases">
        <authorList>
            <person name="Kallberg Y."/>
            <person name="Tangrot J."/>
            <person name="Rosling A."/>
        </authorList>
    </citation>
    <scope>NUCLEOTIDE SEQUENCE</scope>
    <source>
        <strain evidence="9">CL551</strain>
    </source>
</reference>
<dbReference type="SMART" id="SM00389">
    <property type="entry name" value="HOX"/>
    <property type="match status" value="1"/>
</dbReference>
<feature type="region of interest" description="Disordered" evidence="7">
    <location>
        <begin position="1"/>
        <end position="20"/>
    </location>
</feature>
<dbReference type="InterPro" id="IPR051000">
    <property type="entry name" value="Homeobox_DNA-bind_prot"/>
</dbReference>
<dbReference type="GO" id="GO:0006357">
    <property type="term" value="P:regulation of transcription by RNA polymerase II"/>
    <property type="evidence" value="ECO:0007669"/>
    <property type="project" value="TreeGrafter"/>
</dbReference>
<protein>
    <submittedName>
        <fullName evidence="9">13601_t:CDS:1</fullName>
    </submittedName>
</protein>
<feature type="compositionally biased region" description="Low complexity" evidence="7">
    <location>
        <begin position="143"/>
        <end position="154"/>
    </location>
</feature>
<evidence type="ECO:0000256" key="4">
    <source>
        <dbReference type="ARBA" id="ARBA00023242"/>
    </source>
</evidence>
<dbReference type="Pfam" id="PF00046">
    <property type="entry name" value="Homeodomain"/>
    <property type="match status" value="1"/>
</dbReference>
<dbReference type="CDD" id="cd00086">
    <property type="entry name" value="homeodomain"/>
    <property type="match status" value="1"/>
</dbReference>
<dbReference type="GO" id="GO:0005634">
    <property type="term" value="C:nucleus"/>
    <property type="evidence" value="ECO:0007669"/>
    <property type="project" value="UniProtKB-SubCell"/>
</dbReference>
<evidence type="ECO:0000313" key="9">
    <source>
        <dbReference type="EMBL" id="CAG8464192.1"/>
    </source>
</evidence>
<feature type="DNA-binding region" description="Homeobox" evidence="5">
    <location>
        <begin position="12"/>
        <end position="71"/>
    </location>
</feature>
<evidence type="ECO:0000256" key="1">
    <source>
        <dbReference type="ARBA" id="ARBA00004123"/>
    </source>
</evidence>
<dbReference type="OrthoDB" id="6159439at2759"/>
<comment type="subcellular location">
    <subcellularLocation>
        <location evidence="1 5 6">Nucleus</location>
    </subcellularLocation>
</comment>
<evidence type="ECO:0000256" key="5">
    <source>
        <dbReference type="PROSITE-ProRule" id="PRU00108"/>
    </source>
</evidence>
<dbReference type="PANTHER" id="PTHR24324">
    <property type="entry name" value="HOMEOBOX PROTEIN HHEX"/>
    <property type="match status" value="1"/>
</dbReference>
<dbReference type="Gene3D" id="1.10.10.60">
    <property type="entry name" value="Homeodomain-like"/>
    <property type="match status" value="1"/>
</dbReference>
<name>A0A9N8VRJ0_9GLOM</name>